<accession>A0A7G6TYQ5</accession>
<dbReference type="Proteomes" id="UP000515291">
    <property type="component" value="Chromosome"/>
</dbReference>
<evidence type="ECO:0000313" key="3">
    <source>
        <dbReference type="Proteomes" id="UP000515291"/>
    </source>
</evidence>
<evidence type="ECO:0000256" key="1">
    <source>
        <dbReference type="SAM" id="MobiDB-lite"/>
    </source>
</evidence>
<sequence>MNVRKPAERAPEGPGEKPDPLTILGDHPAPEDQFGGGDICSPEAEPPTDDDKPLD</sequence>
<feature type="region of interest" description="Disordered" evidence="1">
    <location>
        <begin position="1"/>
        <end position="55"/>
    </location>
</feature>
<evidence type="ECO:0000313" key="2">
    <source>
        <dbReference type="EMBL" id="QND71887.1"/>
    </source>
</evidence>
<dbReference type="RefSeq" id="WP_158596884.1">
    <property type="nucleotide sequence ID" value="NZ_CP050292.1"/>
</dbReference>
<name>A0A7G6TYQ5_9BRAD</name>
<proteinExistence type="predicted"/>
<protein>
    <submittedName>
        <fullName evidence="2">Uncharacterized protein</fullName>
    </submittedName>
</protein>
<gene>
    <name evidence="2" type="ORF">HB776_12080</name>
</gene>
<dbReference type="AlphaFoldDB" id="A0A7G6TYQ5"/>
<dbReference type="KEGG" id="trb:HB776_12080"/>
<reference evidence="3" key="1">
    <citation type="journal article" date="2020" name="Mol. Plant Microbe">
        <title>Rhizobial microsymbionts of the narrowly endemic Oxytropis species growing in Kamchatka are characterized by significant genetic diversity and possess a set of genes that are associated with T3SS and T6SS secretion systems and can affect the development of symbiosis.</title>
        <authorList>
            <person name="Safronova V."/>
            <person name="Guro P."/>
            <person name="Sazanova A."/>
            <person name="Kuznetsova I."/>
            <person name="Belimov A."/>
            <person name="Yakubov V."/>
            <person name="Chirak E."/>
            <person name="Afonin A."/>
            <person name="Gogolev Y."/>
            <person name="Andronov E."/>
            <person name="Tikhonovich I."/>
        </authorList>
    </citation>
    <scope>NUCLEOTIDE SEQUENCE [LARGE SCALE GENOMIC DNA]</scope>
    <source>
        <strain evidence="3">581</strain>
    </source>
</reference>
<dbReference type="EMBL" id="CP050292">
    <property type="protein sequence ID" value="QND71887.1"/>
    <property type="molecule type" value="Genomic_DNA"/>
</dbReference>
<feature type="compositionally biased region" description="Basic and acidic residues" evidence="1">
    <location>
        <begin position="1"/>
        <end position="19"/>
    </location>
</feature>
<organism evidence="2 3">
    <name type="scientific">Tardiphaga robiniae</name>
    <dbReference type="NCBI Taxonomy" id="943830"/>
    <lineage>
        <taxon>Bacteria</taxon>
        <taxon>Pseudomonadati</taxon>
        <taxon>Pseudomonadota</taxon>
        <taxon>Alphaproteobacteria</taxon>
        <taxon>Hyphomicrobiales</taxon>
        <taxon>Nitrobacteraceae</taxon>
        <taxon>Tardiphaga</taxon>
    </lineage>
</organism>